<dbReference type="EMBL" id="POUD01000095">
    <property type="protein sequence ID" value="PZG15880.1"/>
    <property type="molecule type" value="Genomic_DNA"/>
</dbReference>
<dbReference type="RefSeq" id="WP_111180994.1">
    <property type="nucleotide sequence ID" value="NZ_POUD01000095.1"/>
</dbReference>
<evidence type="ECO:0000313" key="2">
    <source>
        <dbReference type="Proteomes" id="UP000249304"/>
    </source>
</evidence>
<reference evidence="1 2" key="1">
    <citation type="submission" date="2018-01" db="EMBL/GenBank/DDBJ databases">
        <title>Draft genome sequence of Nonomuraea sp. KC333.</title>
        <authorList>
            <person name="Sahin N."/>
            <person name="Saygin H."/>
            <person name="Ay H."/>
        </authorList>
    </citation>
    <scope>NUCLEOTIDE SEQUENCE [LARGE SCALE GENOMIC DNA]</scope>
    <source>
        <strain evidence="1 2">KC333</strain>
    </source>
</reference>
<accession>A0A2W2EQJ5</accession>
<protein>
    <submittedName>
        <fullName evidence="1">Uncharacterized protein</fullName>
    </submittedName>
</protein>
<proteinExistence type="predicted"/>
<keyword evidence="2" id="KW-1185">Reference proteome</keyword>
<sequence length="127" mass="14661">MLISIYVQERCHTAKWEVRAMVELPHHQMEDWPCPRMSVHPSGRIAAPAVAIDWTMEDWLQDQATRQRVVDYTCSCCVVVYELLSGGGLCVFRRTHQITPPRVAYAGPWRRAEAERLWKLLLAGEAR</sequence>
<dbReference type="AlphaFoldDB" id="A0A2W2EQJ5"/>
<name>A0A2W2EQJ5_9ACTN</name>
<comment type="caution">
    <text evidence="1">The sequence shown here is derived from an EMBL/GenBank/DDBJ whole genome shotgun (WGS) entry which is preliminary data.</text>
</comment>
<organism evidence="1 2">
    <name type="scientific">Nonomuraea aridisoli</name>
    <dbReference type="NCBI Taxonomy" id="2070368"/>
    <lineage>
        <taxon>Bacteria</taxon>
        <taxon>Bacillati</taxon>
        <taxon>Actinomycetota</taxon>
        <taxon>Actinomycetes</taxon>
        <taxon>Streptosporangiales</taxon>
        <taxon>Streptosporangiaceae</taxon>
        <taxon>Nonomuraea</taxon>
    </lineage>
</organism>
<dbReference type="OrthoDB" id="3539821at2"/>
<gene>
    <name evidence="1" type="ORF">C1J01_22700</name>
</gene>
<evidence type="ECO:0000313" key="1">
    <source>
        <dbReference type="EMBL" id="PZG15880.1"/>
    </source>
</evidence>
<dbReference type="Proteomes" id="UP000249304">
    <property type="component" value="Unassembled WGS sequence"/>
</dbReference>